<dbReference type="Gene3D" id="3.20.20.520">
    <property type="entry name" value="Glycosyl hydrolase family 115"/>
    <property type="match status" value="1"/>
</dbReference>
<feature type="domain" description="Gylcosyl hydrolase 115 C-terminal" evidence="3">
    <location>
        <begin position="919"/>
        <end position="1105"/>
    </location>
</feature>
<dbReference type="Gene3D" id="2.60.120.1620">
    <property type="match status" value="1"/>
</dbReference>
<dbReference type="OrthoDB" id="4849794at2759"/>
<feature type="signal peptide" evidence="2">
    <location>
        <begin position="1"/>
        <end position="19"/>
    </location>
</feature>
<sequence>MRALSLWTTLLLGLTATYAQANSNTDTNNDNVCLSTASSSDGYLIAKSGETTEVLTSSHDAPVVHHAAASFAADLMQMVPSSNVVVRNVTSASLKMQAQQNKERMIIVGSLDSSSLMPELMSMDSAVSQEASKVKGQWESWSSVKLSSGSGLVLMGSDKRGAAYALYTLSEELGVSPWKWFADVKPTQSHSAEYYSPKSSASSKSFGTSRCSHGPPLVKYRGIFLNDEAPALTNWARTHFKGPFPPETAPQSFNDAMYTHVFELLLRLKANLLWPAMWSDSFAVAGLPDLPNKGVNGTGAAGPNQKLADRLGIVFGTSHQEPMGRNTPEWNTWYQGPWDYPTNTENITTYWKYGVERAQGLETMFTMSMRGNGDKALAGANIQLLEEIMVKQQSLLPRDAKSGEISVPQMMCLYTEVQGYYNEGLKVPEDITLLWTDDNFGFIRRIPTEEEKKNRSGGAGLYYHADYVGPPRAYKWVNTVNLMNAWEQLNVAFLNQQTEMFILNVGDLKPVEVPIHFTLNMAYDNTDLLHPTNVSSWLDTWAAKTFGHEPASKVAEVIRGYSWLNSRIKPEIVNASTWSSVHYAEAESVLSHWDHLVSIVEGDLIPYFRNTPNWDSFYQLVAYPTLASSNLNRMYVAIARNNLAGTQAKNSANSWSLLARSLFHNDARLTESYHALAGGKWKHMMSQPHMGSQYWQQPMRNMMPALSQVEVVDSEWPDTAMGSNLRVSVDGSMGAWPGDNQYNCADGYNCPDPSLKMLSRYEGNQRRRVWVSSADAGEFAFSATTNASWLQVQQPRIATLETLARDGMAGGTNLTERALFEGVGGWVEKRSDGFEAGGNFDDEVEVAVKVDWSQLAEMDCATTNSTQRLQTGIVYINTTTFPSEQYVGMWSPTNVTVSLTVDPCTFSSSSHPAGTFVSSSDGSVSMLAAHALVEPARSNSTPTYLEVLPQYGLLGSAITVLPPTADSIPPASGPSLSFPFIHSTSPPPTNNGSAYNVTLYLSPILNYRDKRPLKYVLELDDDVASRTTVTPVPDNITPGTNSADWGNVVSANIRKVTTMLRTNSTSGGGKHTIRWWPLEPGLVLEKVVVEPQGSMTVATALGMPESGRVGMI</sequence>
<dbReference type="Gene3D" id="3.30.379.10">
    <property type="entry name" value="Chitobiase/beta-hexosaminidase domain 2-like"/>
    <property type="match status" value="1"/>
</dbReference>
<dbReference type="PANTHER" id="PTHR37842">
    <property type="match status" value="1"/>
</dbReference>
<dbReference type="GeneID" id="24107189"/>
<gene>
    <name evidence="4" type="ORF">PHSY_001894</name>
</gene>
<dbReference type="eggNOG" id="ENOG502QTU7">
    <property type="taxonomic scope" value="Eukaryota"/>
</dbReference>
<dbReference type="Pfam" id="PF15979">
    <property type="entry name" value="Glyco_hydro_115"/>
    <property type="match status" value="1"/>
</dbReference>
<dbReference type="InterPro" id="IPR042301">
    <property type="entry name" value="GH115_sf"/>
</dbReference>
<name>R9NZP1_PSEHS</name>
<feature type="chain" id="PRO_5004477865" description="Gylcosyl hydrolase 115 C-terminal domain-containing protein" evidence="2">
    <location>
        <begin position="20"/>
        <end position="1112"/>
    </location>
</feature>
<evidence type="ECO:0000313" key="5">
    <source>
        <dbReference type="Proteomes" id="UP000014071"/>
    </source>
</evidence>
<dbReference type="InterPro" id="IPR029018">
    <property type="entry name" value="Hex-like_dom2"/>
</dbReference>
<dbReference type="EMBL" id="DF238783">
    <property type="protein sequence ID" value="GAC94323.1"/>
    <property type="molecule type" value="Genomic_DNA"/>
</dbReference>
<dbReference type="RefSeq" id="XP_012187910.1">
    <property type="nucleotide sequence ID" value="XM_012332520.1"/>
</dbReference>
<evidence type="ECO:0000256" key="2">
    <source>
        <dbReference type="SAM" id="SignalP"/>
    </source>
</evidence>
<dbReference type="Gene3D" id="1.20.58.2150">
    <property type="match status" value="1"/>
</dbReference>
<organism evidence="4 5">
    <name type="scientific">Pseudozyma hubeiensis (strain SY62)</name>
    <name type="common">Yeast</name>
    <dbReference type="NCBI Taxonomy" id="1305764"/>
    <lineage>
        <taxon>Eukaryota</taxon>
        <taxon>Fungi</taxon>
        <taxon>Dikarya</taxon>
        <taxon>Basidiomycota</taxon>
        <taxon>Ustilaginomycotina</taxon>
        <taxon>Ustilaginomycetes</taxon>
        <taxon>Ustilaginales</taxon>
        <taxon>Ustilaginaceae</taxon>
        <taxon>Pseudozyma</taxon>
    </lineage>
</organism>
<keyword evidence="2" id="KW-0732">Signal</keyword>
<evidence type="ECO:0000313" key="4">
    <source>
        <dbReference type="EMBL" id="GAC94323.1"/>
    </source>
</evidence>
<dbReference type="InterPro" id="IPR041437">
    <property type="entry name" value="GH115_C"/>
</dbReference>
<dbReference type="AlphaFoldDB" id="R9NZP1"/>
<dbReference type="PANTHER" id="PTHR37842:SF2">
    <property type="entry name" value="GYLCOSYL HYDROLASE 115 C-TERMINAL DOMAIN-CONTAINING PROTEIN"/>
    <property type="match status" value="1"/>
</dbReference>
<dbReference type="HOGENOM" id="CLU_004852_0_0_1"/>
<dbReference type="STRING" id="1305764.R9NZP1"/>
<keyword evidence="5" id="KW-1185">Reference proteome</keyword>
<keyword evidence="1" id="KW-0378">Hydrolase</keyword>
<reference evidence="5" key="1">
    <citation type="journal article" date="2013" name="Genome Announc.">
        <title>Draft genome sequence of the basidiomycetous yeast-like fungus Pseudozyma hubeiensis SY62, which produces an abundant amount of the biosurfactant mannosylerythritol lipids.</title>
        <authorList>
            <person name="Konishi M."/>
            <person name="Hatada Y."/>
            <person name="Horiuchi J."/>
        </authorList>
    </citation>
    <scope>NUCLEOTIDE SEQUENCE [LARGE SCALE GENOMIC DNA]</scope>
    <source>
        <strain evidence="5">SY62</strain>
    </source>
</reference>
<dbReference type="Proteomes" id="UP000014071">
    <property type="component" value="Unassembled WGS sequence"/>
</dbReference>
<dbReference type="InterPro" id="IPR031924">
    <property type="entry name" value="GH115"/>
</dbReference>
<evidence type="ECO:0000259" key="3">
    <source>
        <dbReference type="Pfam" id="PF17829"/>
    </source>
</evidence>
<dbReference type="Pfam" id="PF17829">
    <property type="entry name" value="GH115_C"/>
    <property type="match status" value="1"/>
</dbReference>
<proteinExistence type="predicted"/>
<dbReference type="GO" id="GO:0016787">
    <property type="term" value="F:hydrolase activity"/>
    <property type="evidence" value="ECO:0007669"/>
    <property type="project" value="UniProtKB-KW"/>
</dbReference>
<protein>
    <recommendedName>
        <fullName evidence="3">Gylcosyl hydrolase 115 C-terminal domain-containing protein</fullName>
    </recommendedName>
</protein>
<accession>R9NZP1</accession>
<evidence type="ECO:0000256" key="1">
    <source>
        <dbReference type="ARBA" id="ARBA00022801"/>
    </source>
</evidence>